<comment type="similarity">
    <text evidence="1">Belongs to the cyclophilin-type PPIase family.</text>
</comment>
<evidence type="ECO:0000313" key="3">
    <source>
        <dbReference type="EMBL" id="KAK2634439.1"/>
    </source>
</evidence>
<name>A0AAD9WKE4_9ROSI</name>
<dbReference type="GO" id="GO:0005737">
    <property type="term" value="C:cytoplasm"/>
    <property type="evidence" value="ECO:0007669"/>
    <property type="project" value="TreeGrafter"/>
</dbReference>
<dbReference type="InterPro" id="IPR029000">
    <property type="entry name" value="Cyclophilin-like_dom_sf"/>
</dbReference>
<keyword evidence="4" id="KW-1185">Reference proteome</keyword>
<dbReference type="GO" id="GO:0016018">
    <property type="term" value="F:cyclosporin A binding"/>
    <property type="evidence" value="ECO:0007669"/>
    <property type="project" value="TreeGrafter"/>
</dbReference>
<dbReference type="Proteomes" id="UP001280121">
    <property type="component" value="Unassembled WGS sequence"/>
</dbReference>
<evidence type="ECO:0000313" key="4">
    <source>
        <dbReference type="Proteomes" id="UP001280121"/>
    </source>
</evidence>
<protein>
    <recommendedName>
        <fullName evidence="2">PPIase cyclophilin-type domain-containing protein</fullName>
    </recommendedName>
</protein>
<proteinExistence type="inferred from homology"/>
<dbReference type="PANTHER" id="PTHR11071">
    <property type="entry name" value="PEPTIDYL-PROLYL CIS-TRANS ISOMERASE"/>
    <property type="match status" value="1"/>
</dbReference>
<organism evidence="3 4">
    <name type="scientific">Dipteronia dyeriana</name>
    <dbReference type="NCBI Taxonomy" id="168575"/>
    <lineage>
        <taxon>Eukaryota</taxon>
        <taxon>Viridiplantae</taxon>
        <taxon>Streptophyta</taxon>
        <taxon>Embryophyta</taxon>
        <taxon>Tracheophyta</taxon>
        <taxon>Spermatophyta</taxon>
        <taxon>Magnoliopsida</taxon>
        <taxon>eudicotyledons</taxon>
        <taxon>Gunneridae</taxon>
        <taxon>Pentapetalae</taxon>
        <taxon>rosids</taxon>
        <taxon>malvids</taxon>
        <taxon>Sapindales</taxon>
        <taxon>Sapindaceae</taxon>
        <taxon>Hippocastanoideae</taxon>
        <taxon>Acereae</taxon>
        <taxon>Dipteronia</taxon>
    </lineage>
</organism>
<dbReference type="GO" id="GO:0006457">
    <property type="term" value="P:protein folding"/>
    <property type="evidence" value="ECO:0007669"/>
    <property type="project" value="TreeGrafter"/>
</dbReference>
<dbReference type="PROSITE" id="PS50072">
    <property type="entry name" value="CSA_PPIASE_2"/>
    <property type="match status" value="1"/>
</dbReference>
<dbReference type="Gene3D" id="2.40.100.10">
    <property type="entry name" value="Cyclophilin-like"/>
    <property type="match status" value="1"/>
</dbReference>
<evidence type="ECO:0000259" key="2">
    <source>
        <dbReference type="PROSITE" id="PS50072"/>
    </source>
</evidence>
<gene>
    <name evidence="3" type="ORF">Ddye_029231</name>
</gene>
<dbReference type="Pfam" id="PF00160">
    <property type="entry name" value="Pro_isomerase"/>
    <property type="match status" value="1"/>
</dbReference>
<evidence type="ECO:0000256" key="1">
    <source>
        <dbReference type="ARBA" id="ARBA00007365"/>
    </source>
</evidence>
<dbReference type="SUPFAM" id="SSF50891">
    <property type="entry name" value="Cyclophilin-like"/>
    <property type="match status" value="1"/>
</dbReference>
<dbReference type="InterPro" id="IPR002130">
    <property type="entry name" value="Cyclophilin-type_PPIase_dom"/>
</dbReference>
<dbReference type="AlphaFoldDB" id="A0AAD9WKE4"/>
<dbReference type="PANTHER" id="PTHR11071:SF561">
    <property type="entry name" value="PEPTIDYL-PROLYL CIS-TRANS ISOMERASE D-RELATED"/>
    <property type="match status" value="1"/>
</dbReference>
<reference evidence="3" key="1">
    <citation type="journal article" date="2023" name="Plant J.">
        <title>Genome sequences and population genomics provide insights into the demographic history, inbreeding, and mutation load of two 'living fossil' tree species of Dipteronia.</title>
        <authorList>
            <person name="Feng Y."/>
            <person name="Comes H.P."/>
            <person name="Chen J."/>
            <person name="Zhu S."/>
            <person name="Lu R."/>
            <person name="Zhang X."/>
            <person name="Li P."/>
            <person name="Qiu J."/>
            <person name="Olsen K.M."/>
            <person name="Qiu Y."/>
        </authorList>
    </citation>
    <scope>NUCLEOTIDE SEQUENCE</scope>
    <source>
        <strain evidence="3">KIB01</strain>
    </source>
</reference>
<sequence>MANPRVFVDLTIGGQLAGRLVIELFVDNPLIAAENFQALCTGEKGMDKNGKPLHYKGTTF</sequence>
<comment type="caution">
    <text evidence="3">The sequence shown here is derived from an EMBL/GenBank/DDBJ whole genome shotgun (WGS) entry which is preliminary data.</text>
</comment>
<dbReference type="GO" id="GO:0003755">
    <property type="term" value="F:peptidyl-prolyl cis-trans isomerase activity"/>
    <property type="evidence" value="ECO:0007669"/>
    <property type="project" value="InterPro"/>
</dbReference>
<feature type="domain" description="PPIase cyclophilin-type" evidence="2">
    <location>
        <begin position="7"/>
        <end position="60"/>
    </location>
</feature>
<dbReference type="EMBL" id="JANJYI010000009">
    <property type="protein sequence ID" value="KAK2634439.1"/>
    <property type="molecule type" value="Genomic_DNA"/>
</dbReference>
<accession>A0AAD9WKE4</accession>